<dbReference type="AlphaFoldDB" id="A0A498IC21"/>
<comment type="caution">
    <text evidence="2">The sequence shown here is derived from an EMBL/GenBank/DDBJ whole genome shotgun (WGS) entry which is preliminary data.</text>
</comment>
<evidence type="ECO:0000256" key="1">
    <source>
        <dbReference type="SAM" id="MobiDB-lite"/>
    </source>
</evidence>
<proteinExistence type="predicted"/>
<protein>
    <submittedName>
        <fullName evidence="2">Uncharacterized protein</fullName>
    </submittedName>
</protein>
<keyword evidence="3" id="KW-1185">Reference proteome</keyword>
<accession>A0A498IC21</accession>
<dbReference type="Proteomes" id="UP000290289">
    <property type="component" value="Chromosome 13"/>
</dbReference>
<evidence type="ECO:0000313" key="3">
    <source>
        <dbReference type="Proteomes" id="UP000290289"/>
    </source>
</evidence>
<organism evidence="2 3">
    <name type="scientific">Malus domestica</name>
    <name type="common">Apple</name>
    <name type="synonym">Pyrus malus</name>
    <dbReference type="NCBI Taxonomy" id="3750"/>
    <lineage>
        <taxon>Eukaryota</taxon>
        <taxon>Viridiplantae</taxon>
        <taxon>Streptophyta</taxon>
        <taxon>Embryophyta</taxon>
        <taxon>Tracheophyta</taxon>
        <taxon>Spermatophyta</taxon>
        <taxon>Magnoliopsida</taxon>
        <taxon>eudicotyledons</taxon>
        <taxon>Gunneridae</taxon>
        <taxon>Pentapetalae</taxon>
        <taxon>rosids</taxon>
        <taxon>fabids</taxon>
        <taxon>Rosales</taxon>
        <taxon>Rosaceae</taxon>
        <taxon>Amygdaloideae</taxon>
        <taxon>Maleae</taxon>
        <taxon>Malus</taxon>
    </lineage>
</organism>
<dbReference type="EMBL" id="RDQH01000339">
    <property type="protein sequence ID" value="RXH79545.1"/>
    <property type="molecule type" value="Genomic_DNA"/>
</dbReference>
<feature type="compositionally biased region" description="Polar residues" evidence="1">
    <location>
        <begin position="1"/>
        <end position="13"/>
    </location>
</feature>
<reference evidence="2 3" key="1">
    <citation type="submission" date="2018-10" db="EMBL/GenBank/DDBJ databases">
        <title>A high-quality apple genome assembly.</title>
        <authorList>
            <person name="Hu J."/>
        </authorList>
    </citation>
    <scope>NUCLEOTIDE SEQUENCE [LARGE SCALE GENOMIC DNA]</scope>
    <source>
        <strain evidence="3">cv. HFTH1</strain>
        <tissue evidence="2">Young leaf</tissue>
    </source>
</reference>
<evidence type="ECO:0000313" key="2">
    <source>
        <dbReference type="EMBL" id="RXH79545.1"/>
    </source>
</evidence>
<gene>
    <name evidence="2" type="ORF">DVH24_040692</name>
</gene>
<sequence>MLAQEEPSTTTGNLDPATRRSHRPLDMDYRIKANNPFGIYFFLRLLCRSLERETREIQQGERER</sequence>
<feature type="region of interest" description="Disordered" evidence="1">
    <location>
        <begin position="1"/>
        <end position="26"/>
    </location>
</feature>
<name>A0A498IC21_MALDO</name>